<comment type="caution">
    <text evidence="4">The sequence shown here is derived from an EMBL/GenBank/DDBJ whole genome shotgun (WGS) entry which is preliminary data.</text>
</comment>
<dbReference type="InterPro" id="IPR011990">
    <property type="entry name" value="TPR-like_helical_dom_sf"/>
</dbReference>
<dbReference type="Gene3D" id="1.25.40.10">
    <property type="entry name" value="Tetratricopeptide repeat domain"/>
    <property type="match status" value="3"/>
</dbReference>
<evidence type="ECO:0000256" key="2">
    <source>
        <dbReference type="ARBA" id="ARBA00022803"/>
    </source>
</evidence>
<dbReference type="RefSeq" id="WP_230553622.1">
    <property type="nucleotide sequence ID" value="NZ_JAJISD010000013.1"/>
</dbReference>
<name>A0ABS8L1K4_9HYPH</name>
<keyword evidence="1" id="KW-0677">Repeat</keyword>
<keyword evidence="2 3" id="KW-0802">TPR repeat</keyword>
<dbReference type="Pfam" id="PF14559">
    <property type="entry name" value="TPR_19"/>
    <property type="match status" value="1"/>
</dbReference>
<organism evidence="4 5">
    <name type="scientific">Reyranella aquatilis</name>
    <dbReference type="NCBI Taxonomy" id="2035356"/>
    <lineage>
        <taxon>Bacteria</taxon>
        <taxon>Pseudomonadati</taxon>
        <taxon>Pseudomonadota</taxon>
        <taxon>Alphaproteobacteria</taxon>
        <taxon>Hyphomicrobiales</taxon>
        <taxon>Reyranellaceae</taxon>
        <taxon>Reyranella</taxon>
    </lineage>
</organism>
<dbReference type="PANTHER" id="PTHR44943">
    <property type="entry name" value="CELLULOSE SYNTHASE OPERON PROTEIN C"/>
    <property type="match status" value="1"/>
</dbReference>
<reference evidence="4 5" key="1">
    <citation type="submission" date="2021-11" db="EMBL/GenBank/DDBJ databases">
        <authorList>
            <person name="Lee D.-H."/>
            <person name="Kim S.-B."/>
        </authorList>
    </citation>
    <scope>NUCLEOTIDE SEQUENCE [LARGE SCALE GENOMIC DNA]</scope>
    <source>
        <strain evidence="4 5">KCTC 52223</strain>
    </source>
</reference>
<dbReference type="SMART" id="SM00028">
    <property type="entry name" value="TPR"/>
    <property type="match status" value="4"/>
</dbReference>
<evidence type="ECO:0000256" key="3">
    <source>
        <dbReference type="PROSITE-ProRule" id="PRU00339"/>
    </source>
</evidence>
<feature type="repeat" description="TPR" evidence="3">
    <location>
        <begin position="141"/>
        <end position="174"/>
    </location>
</feature>
<dbReference type="PROSITE" id="PS50005">
    <property type="entry name" value="TPR"/>
    <property type="match status" value="1"/>
</dbReference>
<proteinExistence type="predicted"/>
<dbReference type="SUPFAM" id="SSF48452">
    <property type="entry name" value="TPR-like"/>
    <property type="match status" value="2"/>
</dbReference>
<dbReference type="Proteomes" id="UP001198862">
    <property type="component" value="Unassembled WGS sequence"/>
</dbReference>
<dbReference type="EMBL" id="JAJISD010000013">
    <property type="protein sequence ID" value="MCC8432201.1"/>
    <property type="molecule type" value="Genomic_DNA"/>
</dbReference>
<dbReference type="InterPro" id="IPR019734">
    <property type="entry name" value="TPR_rpt"/>
</dbReference>
<keyword evidence="5" id="KW-1185">Reference proteome</keyword>
<evidence type="ECO:0000313" key="4">
    <source>
        <dbReference type="EMBL" id="MCC8432201.1"/>
    </source>
</evidence>
<gene>
    <name evidence="4" type="ORF">LJ725_24765</name>
</gene>
<evidence type="ECO:0000313" key="5">
    <source>
        <dbReference type="Proteomes" id="UP001198862"/>
    </source>
</evidence>
<dbReference type="PANTHER" id="PTHR44943:SF8">
    <property type="entry name" value="TPR REPEAT-CONTAINING PROTEIN MJ0263"/>
    <property type="match status" value="1"/>
</dbReference>
<protein>
    <submittedName>
        <fullName evidence="4">Tetratricopeptide repeat protein</fullName>
    </submittedName>
</protein>
<sequence>MTELSLLERLSGSLRDSLRRGARSGEGEEKPLSIELSKARALYLRARIVARTGNIPLAASMFADAAALDPEFADALEAEGAMLDLTGQEDLARARYDAARLSRARNRPGPPDRPFYARQRGPYVSEIISYSSARQSLRRNVLPLIARGNAYLAQGDAGRALADYDRALKLRPGLPELLALKAEALVALGRHQDALELLDEVLAARPRDAGALNTRGIVNMALGKIAEANADWRLQLEIAGGRPAVCAYLALRLADYEAALPHLEAASQADPRDPYFRLYLNAARMRLGRQSLGGAPVTEEGWPGVLLALQAGSVGDDAVLAQADTIGRRAEALFQMAILKAATDPAAARSRWQEVVEQGPHDLVEYAAARNELARSS</sequence>
<accession>A0ABS8L1K4</accession>
<dbReference type="InterPro" id="IPR051685">
    <property type="entry name" value="Ycf3/AcsC/BcsC/TPR_MFPF"/>
</dbReference>
<evidence type="ECO:0000256" key="1">
    <source>
        <dbReference type="ARBA" id="ARBA00022737"/>
    </source>
</evidence>